<evidence type="ECO:0000256" key="4">
    <source>
        <dbReference type="ARBA" id="ARBA00022679"/>
    </source>
</evidence>
<dbReference type="CDD" id="cd00082">
    <property type="entry name" value="HisKA"/>
    <property type="match status" value="1"/>
</dbReference>
<evidence type="ECO:0000259" key="7">
    <source>
        <dbReference type="PROSITE" id="PS50109"/>
    </source>
</evidence>
<evidence type="ECO:0000256" key="1">
    <source>
        <dbReference type="ARBA" id="ARBA00000085"/>
    </source>
</evidence>
<gene>
    <name evidence="10" type="ORF">G3572_11275</name>
</gene>
<feature type="domain" description="Response regulatory" evidence="8">
    <location>
        <begin position="501"/>
        <end position="617"/>
    </location>
</feature>
<dbReference type="InterPro" id="IPR005467">
    <property type="entry name" value="His_kinase_dom"/>
</dbReference>
<evidence type="ECO:0000256" key="3">
    <source>
        <dbReference type="ARBA" id="ARBA00022553"/>
    </source>
</evidence>
<dbReference type="GO" id="GO:0000155">
    <property type="term" value="F:phosphorelay sensor kinase activity"/>
    <property type="evidence" value="ECO:0007669"/>
    <property type="project" value="InterPro"/>
</dbReference>
<dbReference type="Pfam" id="PF00072">
    <property type="entry name" value="Response_reg"/>
    <property type="match status" value="1"/>
</dbReference>
<dbReference type="Pfam" id="PF00512">
    <property type="entry name" value="HisKA"/>
    <property type="match status" value="1"/>
</dbReference>
<dbReference type="Gene3D" id="3.30.450.20">
    <property type="entry name" value="PAS domain"/>
    <property type="match status" value="1"/>
</dbReference>
<dbReference type="Gene3D" id="3.30.565.10">
    <property type="entry name" value="Histidine kinase-like ATPase, C-terminal domain"/>
    <property type="match status" value="1"/>
</dbReference>
<evidence type="ECO:0000259" key="9">
    <source>
        <dbReference type="PROSITE" id="PS50112"/>
    </source>
</evidence>
<dbReference type="PROSITE" id="PS50112">
    <property type="entry name" value="PAS"/>
    <property type="match status" value="1"/>
</dbReference>
<dbReference type="EC" id="2.7.13.3" evidence="2"/>
<accession>A0A6B3RL68</accession>
<proteinExistence type="predicted"/>
<feature type="domain" description="PAS" evidence="9">
    <location>
        <begin position="119"/>
        <end position="155"/>
    </location>
</feature>
<dbReference type="InterPro" id="IPR003594">
    <property type="entry name" value="HATPase_dom"/>
</dbReference>
<evidence type="ECO:0000256" key="2">
    <source>
        <dbReference type="ARBA" id="ARBA00012438"/>
    </source>
</evidence>
<keyword evidence="3 6" id="KW-0597">Phosphoprotein</keyword>
<dbReference type="RefSeq" id="WP_164611827.1">
    <property type="nucleotide sequence ID" value="NZ_JAAIKE010000003.1"/>
</dbReference>
<dbReference type="EMBL" id="JAAIKE010000003">
    <property type="protein sequence ID" value="NEX46790.1"/>
    <property type="molecule type" value="Genomic_DNA"/>
</dbReference>
<comment type="catalytic activity">
    <reaction evidence="1">
        <text>ATP + protein L-histidine = ADP + protein N-phospho-L-histidine.</text>
        <dbReference type="EC" id="2.7.13.3"/>
    </reaction>
</comment>
<dbReference type="CDD" id="cd17546">
    <property type="entry name" value="REC_hyHK_CKI1_RcsC-like"/>
    <property type="match status" value="1"/>
</dbReference>
<name>A0A6B3RL68_9RHOB</name>
<dbReference type="AlphaFoldDB" id="A0A6B3RL68"/>
<dbReference type="InterPro" id="IPR036890">
    <property type="entry name" value="HATPase_C_sf"/>
</dbReference>
<evidence type="ECO:0000313" key="10">
    <source>
        <dbReference type="EMBL" id="NEX46790.1"/>
    </source>
</evidence>
<comment type="caution">
    <text evidence="10">The sequence shown here is derived from an EMBL/GenBank/DDBJ whole genome shotgun (WGS) entry which is preliminary data.</text>
</comment>
<dbReference type="SUPFAM" id="SSF55874">
    <property type="entry name" value="ATPase domain of HSP90 chaperone/DNA topoisomerase II/histidine kinase"/>
    <property type="match status" value="1"/>
</dbReference>
<dbReference type="PANTHER" id="PTHR43047">
    <property type="entry name" value="TWO-COMPONENT HISTIDINE PROTEIN KINASE"/>
    <property type="match status" value="1"/>
</dbReference>
<dbReference type="Gene3D" id="1.10.287.130">
    <property type="match status" value="1"/>
</dbReference>
<keyword evidence="5" id="KW-0418">Kinase</keyword>
<protein>
    <recommendedName>
        <fullName evidence="2">histidine kinase</fullName>
        <ecNumber evidence="2">2.7.13.3</ecNumber>
    </recommendedName>
</protein>
<dbReference type="InterPro" id="IPR000014">
    <property type="entry name" value="PAS"/>
</dbReference>
<dbReference type="SUPFAM" id="SSF55785">
    <property type="entry name" value="PYP-like sensor domain (PAS domain)"/>
    <property type="match status" value="1"/>
</dbReference>
<dbReference type="SUPFAM" id="SSF52172">
    <property type="entry name" value="CheY-like"/>
    <property type="match status" value="1"/>
</dbReference>
<feature type="modified residue" description="4-aspartylphosphate" evidence="6">
    <location>
        <position position="550"/>
    </location>
</feature>
<dbReference type="InterPro" id="IPR035965">
    <property type="entry name" value="PAS-like_dom_sf"/>
</dbReference>
<sequence length="619" mass="67398">MVDLKLVEAFVQVQNYPCAVLQPNCTVISFNSEFKQLFDGVFVDDRLKSAARHAARTSGSVPASLLGKDHERHSASLTALHLADSHLIYLQVRPRDNHFSKITQGLTNLNESVSRGARHSVTLQQVLEATADGVLICNVDGKVLETNKACKDILGEVKHISSLLPEYSFKAIFANPDRQSKLTSVRIAKTSPAGQELTLDVRIGQSRSVDGAIYVVLIADRTDRTRLEQAMKQAKDANANAQQASARDAAKSRFLSTMSHEIRTPLHGVISALELMDLHGFEDQELRALHKIATTASEEALHQVNRALDFTKFEARLQSDSPVETFDPAELVKSVIDQMKAFAVRRGNTLTLSQTGLLSANAVGDQYLFHQIVQNLIGNALKFTSNGMVNAHLGIFTLDDGRLRLDLDISDTGVGFDMSQKERLLKEFETGKEKFTKIEDGAGIGLSLVNRAVIRMGGVLSIDSVPGRGSSFRVIMDLGAGASRAKADLAPRPALGSFGLSVLVVDDNMVNRSMLARILTLLGCKVSEAESGKQALTLLAAGGFDLVFMDISMPDMNGIEATQAYFRSNPTKPARIVGLTAHVDKAIRDSCLEANMDDVLSKPLKRASLEDYLKSVMVK</sequence>
<dbReference type="InterPro" id="IPR011006">
    <property type="entry name" value="CheY-like_superfamily"/>
</dbReference>
<dbReference type="PROSITE" id="PS50110">
    <property type="entry name" value="RESPONSE_REGULATORY"/>
    <property type="match status" value="1"/>
</dbReference>
<evidence type="ECO:0000256" key="6">
    <source>
        <dbReference type="PROSITE-ProRule" id="PRU00169"/>
    </source>
</evidence>
<dbReference type="SMART" id="SM00448">
    <property type="entry name" value="REC"/>
    <property type="match status" value="1"/>
</dbReference>
<dbReference type="SMART" id="SM00387">
    <property type="entry name" value="HATPase_c"/>
    <property type="match status" value="1"/>
</dbReference>
<evidence type="ECO:0000259" key="8">
    <source>
        <dbReference type="PROSITE" id="PS50110"/>
    </source>
</evidence>
<dbReference type="PRINTS" id="PR00344">
    <property type="entry name" value="BCTRLSENSOR"/>
</dbReference>
<dbReference type="InterPro" id="IPR004358">
    <property type="entry name" value="Sig_transdc_His_kin-like_C"/>
</dbReference>
<organism evidence="10 11">
    <name type="scientific">Pseudotabrizicola algicola</name>
    <dbReference type="NCBI Taxonomy" id="2709381"/>
    <lineage>
        <taxon>Bacteria</taxon>
        <taxon>Pseudomonadati</taxon>
        <taxon>Pseudomonadota</taxon>
        <taxon>Alphaproteobacteria</taxon>
        <taxon>Rhodobacterales</taxon>
        <taxon>Paracoccaceae</taxon>
        <taxon>Pseudotabrizicola</taxon>
    </lineage>
</organism>
<dbReference type="InterPro" id="IPR001789">
    <property type="entry name" value="Sig_transdc_resp-reg_receiver"/>
</dbReference>
<dbReference type="Pfam" id="PF02518">
    <property type="entry name" value="HATPase_c"/>
    <property type="match status" value="1"/>
</dbReference>
<dbReference type="InterPro" id="IPR036097">
    <property type="entry name" value="HisK_dim/P_sf"/>
</dbReference>
<dbReference type="Gene3D" id="3.40.50.2300">
    <property type="match status" value="1"/>
</dbReference>
<dbReference type="PANTHER" id="PTHR43047:SF64">
    <property type="entry name" value="HISTIDINE KINASE CONTAINING CHEY-HOMOLOGOUS RECEIVER DOMAIN AND PAS DOMAIN-RELATED"/>
    <property type="match status" value="1"/>
</dbReference>
<dbReference type="Proteomes" id="UP000481421">
    <property type="component" value="Unassembled WGS sequence"/>
</dbReference>
<evidence type="ECO:0000313" key="11">
    <source>
        <dbReference type="Proteomes" id="UP000481421"/>
    </source>
</evidence>
<dbReference type="PROSITE" id="PS50109">
    <property type="entry name" value="HIS_KIN"/>
    <property type="match status" value="1"/>
</dbReference>
<keyword evidence="11" id="KW-1185">Reference proteome</keyword>
<dbReference type="Pfam" id="PF13188">
    <property type="entry name" value="PAS_8"/>
    <property type="match status" value="1"/>
</dbReference>
<dbReference type="SUPFAM" id="SSF47384">
    <property type="entry name" value="Homodimeric domain of signal transducing histidine kinase"/>
    <property type="match status" value="1"/>
</dbReference>
<keyword evidence="4" id="KW-0808">Transferase</keyword>
<reference evidence="10 11" key="1">
    <citation type="submission" date="2020-02" db="EMBL/GenBank/DDBJ databases">
        <title>Rhodobacter algicola sp. nov., isolated from microalga culture.</title>
        <authorList>
            <person name="Park C.-Y."/>
        </authorList>
    </citation>
    <scope>NUCLEOTIDE SEQUENCE [LARGE SCALE GENOMIC DNA]</scope>
    <source>
        <strain evidence="10 11">ETT8</strain>
    </source>
</reference>
<dbReference type="SMART" id="SM00388">
    <property type="entry name" value="HisKA"/>
    <property type="match status" value="1"/>
</dbReference>
<dbReference type="InterPro" id="IPR003661">
    <property type="entry name" value="HisK_dim/P_dom"/>
</dbReference>
<evidence type="ECO:0000256" key="5">
    <source>
        <dbReference type="ARBA" id="ARBA00022777"/>
    </source>
</evidence>
<feature type="domain" description="Histidine kinase" evidence="7">
    <location>
        <begin position="257"/>
        <end position="480"/>
    </location>
</feature>